<keyword evidence="26" id="KW-0472">Membrane</keyword>
<dbReference type="AlphaFoldDB" id="A0A5N5TI89"/>
<evidence type="ECO:0000256" key="9">
    <source>
        <dbReference type="ARBA" id="ARBA00047567"/>
    </source>
</evidence>
<comment type="catalytic activity">
    <reaction evidence="18">
        <text>N-(9Z-octadecenoyl)-L-serine + H2O = L-serine + (9Z)-octadecenoate</text>
        <dbReference type="Rhea" id="RHEA:51352"/>
        <dbReference type="ChEBI" id="CHEBI:15377"/>
        <dbReference type="ChEBI" id="CHEBI:30823"/>
        <dbReference type="ChEBI" id="CHEBI:33384"/>
        <dbReference type="ChEBI" id="CHEBI:134031"/>
    </reaction>
    <physiologicalReaction direction="left-to-right" evidence="18">
        <dbReference type="Rhea" id="RHEA:51353"/>
    </physiologicalReaction>
</comment>
<keyword evidence="28" id="KW-0121">Carboxypeptidase</keyword>
<comment type="catalytic activity">
    <reaction evidence="25">
        <text>N-(9Z-octadecenoyl)-L-lysine + H2O = L-lysine + (9Z)-octadecenoate</text>
        <dbReference type="Rhea" id="RHEA:64192"/>
        <dbReference type="ChEBI" id="CHEBI:15377"/>
        <dbReference type="ChEBI" id="CHEBI:30823"/>
        <dbReference type="ChEBI" id="CHEBI:32551"/>
        <dbReference type="ChEBI" id="CHEBI:149731"/>
    </reaction>
    <physiologicalReaction direction="left-to-right" evidence="25">
        <dbReference type="Rhea" id="RHEA:64193"/>
    </physiologicalReaction>
</comment>
<evidence type="ECO:0000256" key="3">
    <source>
        <dbReference type="ARBA" id="ARBA00022670"/>
    </source>
</evidence>
<evidence type="ECO:0000256" key="23">
    <source>
        <dbReference type="ARBA" id="ARBA00048879"/>
    </source>
</evidence>
<keyword evidence="3" id="KW-0645">Protease</keyword>
<evidence type="ECO:0000256" key="7">
    <source>
        <dbReference type="ARBA" id="ARBA00046147"/>
    </source>
</evidence>
<evidence type="ECO:0000256" key="5">
    <source>
        <dbReference type="ARBA" id="ARBA00022801"/>
    </source>
</evidence>
<proteinExistence type="inferred from homology"/>
<evidence type="ECO:0000256" key="17">
    <source>
        <dbReference type="ARBA" id="ARBA00048579"/>
    </source>
</evidence>
<feature type="domain" description="Peptidase M20 dimerisation" evidence="27">
    <location>
        <begin position="242"/>
        <end position="378"/>
    </location>
</feature>
<evidence type="ECO:0000256" key="20">
    <source>
        <dbReference type="ARBA" id="ARBA00048822"/>
    </source>
</evidence>
<dbReference type="GO" id="GO:0046872">
    <property type="term" value="F:metal ion binding"/>
    <property type="evidence" value="ECO:0007669"/>
    <property type="project" value="UniProtKB-KW"/>
</dbReference>
<comment type="catalytic activity">
    <reaction evidence="20">
        <text>N-(9Z-octadecenoyl)-L-tryptophan + H2O = L-tryptophan + (9Z)-octadecenoate</text>
        <dbReference type="Rhea" id="RHEA:64176"/>
        <dbReference type="ChEBI" id="CHEBI:15377"/>
        <dbReference type="ChEBI" id="CHEBI:30823"/>
        <dbReference type="ChEBI" id="CHEBI:57912"/>
        <dbReference type="ChEBI" id="CHEBI:149733"/>
    </reaction>
    <physiologicalReaction direction="left-to-right" evidence="20">
        <dbReference type="Rhea" id="RHEA:64177"/>
    </physiologicalReaction>
</comment>
<dbReference type="OrthoDB" id="3064516at2759"/>
<dbReference type="GO" id="GO:0004180">
    <property type="term" value="F:carboxypeptidase activity"/>
    <property type="evidence" value="ECO:0007669"/>
    <property type="project" value="UniProtKB-KW"/>
</dbReference>
<dbReference type="PANTHER" id="PTHR45962:SF1">
    <property type="entry name" value="N-FATTY-ACYL-AMINO ACID SYNTHASE_HYDROLASE PM20D1"/>
    <property type="match status" value="1"/>
</dbReference>
<comment type="function">
    <text evidence="7">Secreted enzyme that regulates the endogenous N-fatty acyl amino acid (NAAs) tissue and circulating levels by functioning as a bidirectional NAA synthase/hydrolase. It condenses free fatty acids and free amino acids to generate NAAs and bidirectionally catalyzes the reverse hydrolysis reaction. Some of these NAAs stimulate oxidative metabolism via mitochondrial uncoupling, increasing energy expenditure in a UPC1-independent manner. Thereby, this secreted protein may indirectly regulate whole body energy expenditure. PM20D1 circulates in tight association with both low- and high-density (LDL and HDL,respectively) lipoprotein particles.</text>
</comment>
<gene>
    <name evidence="28" type="ORF">Anas_03972</name>
</gene>
<evidence type="ECO:0000256" key="26">
    <source>
        <dbReference type="SAM" id="Phobius"/>
    </source>
</evidence>
<comment type="similarity">
    <text evidence="2">Belongs to the peptidase M20A family.</text>
</comment>
<dbReference type="PANTHER" id="PTHR45962">
    <property type="entry name" value="N-FATTY-ACYL-AMINO ACID SYNTHASE/HYDROLASE PM20D1"/>
    <property type="match status" value="1"/>
</dbReference>
<keyword evidence="26" id="KW-1133">Transmembrane helix</keyword>
<dbReference type="SUPFAM" id="SSF55031">
    <property type="entry name" value="Bacterial exopeptidase dimerisation domain"/>
    <property type="match status" value="1"/>
</dbReference>
<comment type="catalytic activity">
    <reaction evidence="17">
        <text>an N-acyl-L-amino acid + H2O = an L-alpha-amino acid + a carboxylate</text>
        <dbReference type="Rhea" id="RHEA:15565"/>
        <dbReference type="ChEBI" id="CHEBI:15377"/>
        <dbReference type="ChEBI" id="CHEBI:29067"/>
        <dbReference type="ChEBI" id="CHEBI:59869"/>
        <dbReference type="ChEBI" id="CHEBI:59874"/>
        <dbReference type="EC" id="3.5.1.14"/>
    </reaction>
    <physiologicalReaction direction="left-to-right" evidence="17">
        <dbReference type="Rhea" id="RHEA:15566"/>
    </physiologicalReaction>
    <physiologicalReaction direction="right-to-left" evidence="17">
        <dbReference type="Rhea" id="RHEA:15567"/>
    </physiologicalReaction>
</comment>
<comment type="catalytic activity">
    <reaction evidence="10">
        <text>N-octadecanoyl-L-phenylalanine + H2O = octadecanoate + L-phenylalanine</text>
        <dbReference type="Rhea" id="RHEA:64128"/>
        <dbReference type="ChEBI" id="CHEBI:15377"/>
        <dbReference type="ChEBI" id="CHEBI:25629"/>
        <dbReference type="ChEBI" id="CHEBI:58095"/>
        <dbReference type="ChEBI" id="CHEBI:149700"/>
    </reaction>
    <physiologicalReaction direction="left-to-right" evidence="10">
        <dbReference type="Rhea" id="RHEA:64129"/>
    </physiologicalReaction>
</comment>
<dbReference type="GO" id="GO:0004046">
    <property type="term" value="F:aminoacylase activity"/>
    <property type="evidence" value="ECO:0007669"/>
    <property type="project" value="UniProtKB-EC"/>
</dbReference>
<name>A0A5N5TI89_9CRUS</name>
<dbReference type="GO" id="GO:0006520">
    <property type="term" value="P:amino acid metabolic process"/>
    <property type="evidence" value="ECO:0007669"/>
    <property type="project" value="TreeGrafter"/>
</dbReference>
<comment type="catalytic activity">
    <reaction evidence="12">
        <text>(5Z,8Z,11Z,14Z)-eicosatetraenoate + L-phenylalanine = N-(5Z,8Z,11Z,14Z-eicosatetraenoyl)-L-phenylalanine + H2O</text>
        <dbReference type="Rhea" id="RHEA:51312"/>
        <dbReference type="ChEBI" id="CHEBI:15377"/>
        <dbReference type="ChEBI" id="CHEBI:32395"/>
        <dbReference type="ChEBI" id="CHEBI:58095"/>
        <dbReference type="ChEBI" id="CHEBI:134022"/>
    </reaction>
    <physiologicalReaction direction="left-to-right" evidence="12">
        <dbReference type="Rhea" id="RHEA:51313"/>
    </physiologicalReaction>
    <physiologicalReaction direction="right-to-left" evidence="12">
        <dbReference type="Rhea" id="RHEA:51314"/>
    </physiologicalReaction>
</comment>
<comment type="catalytic activity">
    <reaction evidence="8">
        <text>(9Z)-octadecenoate + glycine = N-(9Z-octadecenoyl)glycine + H2O</text>
        <dbReference type="Rhea" id="RHEA:51316"/>
        <dbReference type="ChEBI" id="CHEBI:15377"/>
        <dbReference type="ChEBI" id="CHEBI:30823"/>
        <dbReference type="ChEBI" id="CHEBI:57305"/>
        <dbReference type="ChEBI" id="CHEBI:133992"/>
    </reaction>
    <physiologicalReaction direction="right-to-left" evidence="8">
        <dbReference type="Rhea" id="RHEA:51318"/>
    </physiologicalReaction>
</comment>
<comment type="catalytic activity">
    <reaction evidence="9">
        <text>N-(4Z,7Z,10Z,13Z,16Z,19Z-docosahexaenoyl)-L-phenylalanine + H2O = (4Z,7Z,10Z,13Z,16Z,19Z)-docosahexaenoate + L-phenylalanine</text>
        <dbReference type="Rhea" id="RHEA:64132"/>
        <dbReference type="ChEBI" id="CHEBI:15377"/>
        <dbReference type="ChEBI" id="CHEBI:58095"/>
        <dbReference type="ChEBI" id="CHEBI:77016"/>
        <dbReference type="ChEBI" id="CHEBI:149701"/>
    </reaction>
    <physiologicalReaction direction="left-to-right" evidence="9">
        <dbReference type="Rhea" id="RHEA:64133"/>
    </physiologicalReaction>
</comment>
<dbReference type="InterPro" id="IPR002933">
    <property type="entry name" value="Peptidase_M20"/>
</dbReference>
<dbReference type="GO" id="GO:0006508">
    <property type="term" value="P:proteolysis"/>
    <property type="evidence" value="ECO:0007669"/>
    <property type="project" value="UniProtKB-KW"/>
</dbReference>
<organism evidence="28 29">
    <name type="scientific">Armadillidium nasatum</name>
    <dbReference type="NCBI Taxonomy" id="96803"/>
    <lineage>
        <taxon>Eukaryota</taxon>
        <taxon>Metazoa</taxon>
        <taxon>Ecdysozoa</taxon>
        <taxon>Arthropoda</taxon>
        <taxon>Crustacea</taxon>
        <taxon>Multicrustacea</taxon>
        <taxon>Malacostraca</taxon>
        <taxon>Eumalacostraca</taxon>
        <taxon>Peracarida</taxon>
        <taxon>Isopoda</taxon>
        <taxon>Oniscidea</taxon>
        <taxon>Crinocheta</taxon>
        <taxon>Armadillidiidae</taxon>
        <taxon>Armadillidium</taxon>
    </lineage>
</organism>
<comment type="catalytic activity">
    <reaction evidence="22">
        <text>an N-acyl-aromatic L-alpha-amino acid + H2O = an aromatic L-alpha-amino acid + a carboxylate</text>
        <dbReference type="Rhea" id="RHEA:54184"/>
        <dbReference type="ChEBI" id="CHEBI:15377"/>
        <dbReference type="ChEBI" id="CHEBI:29067"/>
        <dbReference type="ChEBI" id="CHEBI:84824"/>
        <dbReference type="ChEBI" id="CHEBI:138093"/>
        <dbReference type="EC" id="3.5.1.114"/>
    </reaction>
    <physiologicalReaction direction="left-to-right" evidence="22">
        <dbReference type="Rhea" id="RHEA:54185"/>
    </physiologicalReaction>
    <physiologicalReaction direction="right-to-left" evidence="22">
        <dbReference type="Rhea" id="RHEA:54186"/>
    </physiologicalReaction>
</comment>
<protein>
    <submittedName>
        <fullName evidence="28">Putative carboxypeptidase</fullName>
    </submittedName>
</protein>
<evidence type="ECO:0000256" key="6">
    <source>
        <dbReference type="ARBA" id="ARBA00022833"/>
    </source>
</evidence>
<dbReference type="EMBL" id="SEYY01000942">
    <property type="protein sequence ID" value="KAB7506201.1"/>
    <property type="molecule type" value="Genomic_DNA"/>
</dbReference>
<evidence type="ECO:0000256" key="25">
    <source>
        <dbReference type="ARBA" id="ARBA00049457"/>
    </source>
</evidence>
<evidence type="ECO:0000256" key="2">
    <source>
        <dbReference type="ARBA" id="ARBA00006247"/>
    </source>
</evidence>
<dbReference type="GO" id="GO:0043604">
    <property type="term" value="P:amide biosynthetic process"/>
    <property type="evidence" value="ECO:0007669"/>
    <property type="project" value="TreeGrafter"/>
</dbReference>
<keyword evidence="6" id="KW-0862">Zinc</keyword>
<feature type="transmembrane region" description="Helical" evidence="26">
    <location>
        <begin position="20"/>
        <end position="43"/>
    </location>
</feature>
<evidence type="ECO:0000313" key="29">
    <source>
        <dbReference type="Proteomes" id="UP000326759"/>
    </source>
</evidence>
<accession>A0A5N5TI89</accession>
<evidence type="ECO:0000256" key="11">
    <source>
        <dbReference type="ARBA" id="ARBA00047866"/>
    </source>
</evidence>
<comment type="catalytic activity">
    <reaction evidence="14">
        <text>N-(9Z-octadecenoyl)-L-methionine + H2O = (9Z)-octadecenoate + L-methionine</text>
        <dbReference type="Rhea" id="RHEA:64144"/>
        <dbReference type="ChEBI" id="CHEBI:15377"/>
        <dbReference type="ChEBI" id="CHEBI:30823"/>
        <dbReference type="ChEBI" id="CHEBI:57844"/>
        <dbReference type="ChEBI" id="CHEBI:149732"/>
    </reaction>
    <physiologicalReaction direction="left-to-right" evidence="14">
        <dbReference type="Rhea" id="RHEA:64145"/>
    </physiologicalReaction>
</comment>
<evidence type="ECO:0000256" key="15">
    <source>
        <dbReference type="ARBA" id="ARBA00048380"/>
    </source>
</evidence>
<dbReference type="InterPro" id="IPR036264">
    <property type="entry name" value="Bact_exopeptidase_dim_dom"/>
</dbReference>
<dbReference type="InterPro" id="IPR047177">
    <property type="entry name" value="Pept_M20A"/>
</dbReference>
<comment type="catalytic activity">
    <reaction evidence="16">
        <text>N-(5Z,8Z,11Z,14Z)-eicosatetraenoyl-glycine + H2O = (5Z,8Z,11Z,14Z)-eicosatetraenoate + glycine</text>
        <dbReference type="Rhea" id="RHEA:64108"/>
        <dbReference type="ChEBI" id="CHEBI:15377"/>
        <dbReference type="ChEBI" id="CHEBI:32395"/>
        <dbReference type="ChEBI" id="CHEBI:57305"/>
        <dbReference type="ChEBI" id="CHEBI:59002"/>
    </reaction>
    <physiologicalReaction direction="left-to-right" evidence="16">
        <dbReference type="Rhea" id="RHEA:64109"/>
    </physiologicalReaction>
    <physiologicalReaction direction="right-to-left" evidence="16">
        <dbReference type="Rhea" id="RHEA:64110"/>
    </physiologicalReaction>
</comment>
<dbReference type="InterPro" id="IPR011650">
    <property type="entry name" value="Peptidase_M20_dimer"/>
</dbReference>
<dbReference type="SUPFAM" id="SSF53187">
    <property type="entry name" value="Zn-dependent exopeptidases"/>
    <property type="match status" value="1"/>
</dbReference>
<evidence type="ECO:0000256" key="1">
    <source>
        <dbReference type="ARBA" id="ARBA00004872"/>
    </source>
</evidence>
<comment type="catalytic activity">
    <reaction evidence="15">
        <text>N-(9Z-octadecenoyl)-L-asparagine + H2O = L-asparagine + (9Z)-octadecenoate</text>
        <dbReference type="Rhea" id="RHEA:64136"/>
        <dbReference type="ChEBI" id="CHEBI:15377"/>
        <dbReference type="ChEBI" id="CHEBI:30823"/>
        <dbReference type="ChEBI" id="CHEBI:58048"/>
        <dbReference type="ChEBI" id="CHEBI:149730"/>
    </reaction>
    <physiologicalReaction direction="left-to-right" evidence="15">
        <dbReference type="Rhea" id="RHEA:64137"/>
    </physiologicalReaction>
</comment>
<evidence type="ECO:0000256" key="16">
    <source>
        <dbReference type="ARBA" id="ARBA00048402"/>
    </source>
</evidence>
<comment type="caution">
    <text evidence="28">The sequence shown here is derived from an EMBL/GenBank/DDBJ whole genome shotgun (WGS) entry which is preliminary data.</text>
</comment>
<keyword evidence="26" id="KW-0812">Transmembrane</keyword>
<feature type="non-terminal residue" evidence="28">
    <location>
        <position position="1"/>
    </location>
</feature>
<evidence type="ECO:0000256" key="8">
    <source>
        <dbReference type="ARBA" id="ARBA00047450"/>
    </source>
</evidence>
<evidence type="ECO:0000256" key="19">
    <source>
        <dbReference type="ARBA" id="ARBA00048729"/>
    </source>
</evidence>
<comment type="catalytic activity">
    <reaction evidence="24">
        <text>N-(5Z,8Z,11Z,14Z-eicosatetraenoyl)-L-serine + H2O = (5Z,8Z,11Z,14Z)-eicosatetraenoate + L-serine</text>
        <dbReference type="Rhea" id="RHEA:64116"/>
        <dbReference type="ChEBI" id="CHEBI:15377"/>
        <dbReference type="ChEBI" id="CHEBI:32395"/>
        <dbReference type="ChEBI" id="CHEBI:33384"/>
        <dbReference type="ChEBI" id="CHEBI:149697"/>
    </reaction>
    <physiologicalReaction direction="left-to-right" evidence="24">
        <dbReference type="Rhea" id="RHEA:64117"/>
    </physiologicalReaction>
    <physiologicalReaction direction="right-to-left" evidence="24">
        <dbReference type="Rhea" id="RHEA:64118"/>
    </physiologicalReaction>
</comment>
<evidence type="ECO:0000256" key="14">
    <source>
        <dbReference type="ARBA" id="ARBA00048145"/>
    </source>
</evidence>
<evidence type="ECO:0000256" key="22">
    <source>
        <dbReference type="ARBA" id="ARBA00048840"/>
    </source>
</evidence>
<comment type="catalytic activity">
    <reaction evidence="11">
        <text>N-(9Z-octadecenoyl)-L-tyrosine + H2O = L-tyrosine + (9Z)-octadecenoate</text>
        <dbReference type="Rhea" id="RHEA:64184"/>
        <dbReference type="ChEBI" id="CHEBI:15377"/>
        <dbReference type="ChEBI" id="CHEBI:30823"/>
        <dbReference type="ChEBI" id="CHEBI:58315"/>
        <dbReference type="ChEBI" id="CHEBI:149734"/>
    </reaction>
    <physiologicalReaction direction="left-to-right" evidence="11">
        <dbReference type="Rhea" id="RHEA:64185"/>
    </physiologicalReaction>
</comment>
<evidence type="ECO:0000256" key="18">
    <source>
        <dbReference type="ARBA" id="ARBA00048597"/>
    </source>
</evidence>
<evidence type="ECO:0000256" key="10">
    <source>
        <dbReference type="ARBA" id="ARBA00047723"/>
    </source>
</evidence>
<keyword evidence="29" id="KW-1185">Reference proteome</keyword>
<keyword evidence="4" id="KW-0479">Metal-binding</keyword>
<dbReference type="Proteomes" id="UP000326759">
    <property type="component" value="Unassembled WGS sequence"/>
</dbReference>
<comment type="pathway">
    <text evidence="1">Lipid metabolism; fatty acid metabolism.</text>
</comment>
<evidence type="ECO:0000256" key="24">
    <source>
        <dbReference type="ARBA" id="ARBA00049100"/>
    </source>
</evidence>
<comment type="catalytic activity">
    <reaction evidence="19">
        <text>N-(9Z-octadecenoyl)-L-glutamine + H2O = L-glutamine + (9Z)-octadecenoate</text>
        <dbReference type="Rhea" id="RHEA:51356"/>
        <dbReference type="ChEBI" id="CHEBI:15377"/>
        <dbReference type="ChEBI" id="CHEBI:30823"/>
        <dbReference type="ChEBI" id="CHEBI:58359"/>
        <dbReference type="ChEBI" id="CHEBI:134033"/>
    </reaction>
    <physiologicalReaction direction="left-to-right" evidence="19">
        <dbReference type="Rhea" id="RHEA:51357"/>
    </physiologicalReaction>
</comment>
<dbReference type="Gene3D" id="3.40.630.10">
    <property type="entry name" value="Zn peptidases"/>
    <property type="match status" value="1"/>
</dbReference>
<evidence type="ECO:0000259" key="27">
    <source>
        <dbReference type="Pfam" id="PF07687"/>
    </source>
</evidence>
<evidence type="ECO:0000256" key="4">
    <source>
        <dbReference type="ARBA" id="ARBA00022723"/>
    </source>
</evidence>
<evidence type="ECO:0000313" key="28">
    <source>
        <dbReference type="EMBL" id="KAB7506201.1"/>
    </source>
</evidence>
<sequence length="509" mass="56153">VYQDLDPHRHVLTMARNRIFFRYLGLVLGVACGIVVILLSVAVTRTLLLEETDDFIKIDSASINFNAEDSEFEKYVEIFGESLRYETVSTEPGKYNREELRALIKFLSQSYSLVFNHSLVEVEVVNEFSLLLTVHGSDTTLKPYLLTAHMDVVPVDPDQWSLPPFLGKVVEDPETGEPVIWGRGALDNKPGVIVTGRDGAGHIAKTLSERNAQIDFLLDEGSPILSGVMQGVDSPVALIAVTEKGRMEVRLTAEGVAGHSSFPPKKQAVEILSRAITNLYKYPQPSMFGLGPEADMLRYLAPRAKWPHKLLFSNLWLFGPLVSYAMSLKRESNAMIKTTTAVTIVNAGYKNNVVPAVATAHINHRVHPSQSLEDVLAHDVAVIGDSEVKIELLEGTEPQPVSPYGPDSIPYNLIAGAVREVYPEAITIPGSLIANTDTIHYLHLTSNVYRFNPTSVTVQTLGTIHGKNERVTVSSFKSNVLFYKSLILLADEIHKNVSEFKPGRKAGEL</sequence>
<comment type="catalytic activity">
    <reaction evidence="23">
        <text>L-phenylalanine + (9Z)-octadecenoate = N-(9Z-octadecenoyl)-L-phenylalanine + H2O</text>
        <dbReference type="Rhea" id="RHEA:51300"/>
        <dbReference type="ChEBI" id="CHEBI:15377"/>
        <dbReference type="ChEBI" id="CHEBI:30823"/>
        <dbReference type="ChEBI" id="CHEBI:58095"/>
        <dbReference type="ChEBI" id="CHEBI:134020"/>
    </reaction>
    <physiologicalReaction direction="left-to-right" evidence="23">
        <dbReference type="Rhea" id="RHEA:51301"/>
    </physiologicalReaction>
    <physiologicalReaction direction="right-to-left" evidence="23">
        <dbReference type="Rhea" id="RHEA:51302"/>
    </physiologicalReaction>
</comment>
<evidence type="ECO:0000256" key="13">
    <source>
        <dbReference type="ARBA" id="ARBA00047879"/>
    </source>
</evidence>
<evidence type="ECO:0000256" key="12">
    <source>
        <dbReference type="ARBA" id="ARBA00047874"/>
    </source>
</evidence>
<dbReference type="Pfam" id="PF07687">
    <property type="entry name" value="M20_dimer"/>
    <property type="match status" value="1"/>
</dbReference>
<dbReference type="Gene3D" id="1.10.150.900">
    <property type="match status" value="1"/>
</dbReference>
<reference evidence="28 29" key="1">
    <citation type="journal article" date="2019" name="PLoS Biol.">
        <title>Sex chromosomes control vertical transmission of feminizing Wolbachia symbionts in an isopod.</title>
        <authorList>
            <person name="Becking T."/>
            <person name="Chebbi M.A."/>
            <person name="Giraud I."/>
            <person name="Moumen B."/>
            <person name="Laverre T."/>
            <person name="Caubet Y."/>
            <person name="Peccoud J."/>
            <person name="Gilbert C."/>
            <person name="Cordaux R."/>
        </authorList>
    </citation>
    <scope>NUCLEOTIDE SEQUENCE [LARGE SCALE GENOMIC DNA]</scope>
    <source>
        <strain evidence="28">ANa2</strain>
        <tissue evidence="28">Whole body excluding digestive tract and cuticle</tissue>
    </source>
</reference>
<comment type="catalytic activity">
    <reaction evidence="21">
        <text>N-(9Z-octadecenoyl)-L-leucine + H2O = L-leucine + (9Z)-octadecenoate</text>
        <dbReference type="Rhea" id="RHEA:51360"/>
        <dbReference type="ChEBI" id="CHEBI:15377"/>
        <dbReference type="ChEBI" id="CHEBI:30823"/>
        <dbReference type="ChEBI" id="CHEBI:57427"/>
        <dbReference type="ChEBI" id="CHEBI:134035"/>
    </reaction>
    <physiologicalReaction direction="left-to-right" evidence="21">
        <dbReference type="Rhea" id="RHEA:51361"/>
    </physiologicalReaction>
    <physiologicalReaction direction="right-to-left" evidence="21">
        <dbReference type="Rhea" id="RHEA:51362"/>
    </physiologicalReaction>
</comment>
<keyword evidence="5" id="KW-0378">Hydrolase</keyword>
<dbReference type="GO" id="GO:0043605">
    <property type="term" value="P:amide catabolic process"/>
    <property type="evidence" value="ECO:0007669"/>
    <property type="project" value="TreeGrafter"/>
</dbReference>
<comment type="catalytic activity">
    <reaction evidence="13">
        <text>N-hexadecanoyl-L-phenylalanine + H2O = hexadecanoate + L-phenylalanine</text>
        <dbReference type="Rhea" id="RHEA:64124"/>
        <dbReference type="ChEBI" id="CHEBI:7896"/>
        <dbReference type="ChEBI" id="CHEBI:15377"/>
        <dbReference type="ChEBI" id="CHEBI:58095"/>
        <dbReference type="ChEBI" id="CHEBI:149699"/>
    </reaction>
    <physiologicalReaction direction="left-to-right" evidence="13">
        <dbReference type="Rhea" id="RHEA:64125"/>
    </physiologicalReaction>
</comment>
<dbReference type="Pfam" id="PF01546">
    <property type="entry name" value="Peptidase_M20"/>
    <property type="match status" value="1"/>
</dbReference>
<dbReference type="Gene3D" id="3.30.70.360">
    <property type="match status" value="1"/>
</dbReference>
<evidence type="ECO:0000256" key="21">
    <source>
        <dbReference type="ARBA" id="ARBA00048827"/>
    </source>
</evidence>